<dbReference type="EMBL" id="NOIF01000124">
    <property type="protein sequence ID" value="OZS42801.1"/>
    <property type="molecule type" value="Genomic_DNA"/>
</dbReference>
<accession>A0ABX4FVJ3</accession>
<gene>
    <name evidence="1" type="ORF">ASV53_16620</name>
</gene>
<evidence type="ECO:0000313" key="1">
    <source>
        <dbReference type="EMBL" id="OZS42801.1"/>
    </source>
</evidence>
<sequence length="59" mass="6967">MLFKKPPQNTSASYLFEKVQINYPNRSQKKAQCNRLQKIKITFSKGLRNRYIHNGDINP</sequence>
<organism evidence="1 2">
    <name type="scientific">Photobacterium sanguinicancri</name>
    <dbReference type="NCBI Taxonomy" id="875932"/>
    <lineage>
        <taxon>Bacteria</taxon>
        <taxon>Pseudomonadati</taxon>
        <taxon>Pseudomonadota</taxon>
        <taxon>Gammaproteobacteria</taxon>
        <taxon>Vibrionales</taxon>
        <taxon>Vibrionaceae</taxon>
        <taxon>Photobacterium</taxon>
    </lineage>
</organism>
<keyword evidence="2" id="KW-1185">Reference proteome</keyword>
<reference evidence="1 2" key="1">
    <citation type="journal article" date="2016" name="Antonie Van Leeuwenhoek">
        <title>Photobacterium sanguinicancri sp. nov. isolated from marine animals.</title>
        <authorList>
            <person name="Gomez-Gil B."/>
            <person name="Roque A."/>
            <person name="Rotllant G."/>
            <person name="Romalde J.L."/>
            <person name="Doce A."/>
            <person name="Eggermont M."/>
            <person name="Defoirdt T."/>
        </authorList>
    </citation>
    <scope>NUCLEOTIDE SEQUENCE [LARGE SCALE GENOMIC DNA]</scope>
    <source>
        <strain evidence="1 2">CAIM 1827</strain>
    </source>
</reference>
<evidence type="ECO:0000313" key="2">
    <source>
        <dbReference type="Proteomes" id="UP000215999"/>
    </source>
</evidence>
<dbReference type="Proteomes" id="UP000215999">
    <property type="component" value="Unassembled WGS sequence"/>
</dbReference>
<proteinExistence type="predicted"/>
<protein>
    <submittedName>
        <fullName evidence="1">Uncharacterized protein</fullName>
    </submittedName>
</protein>
<name>A0ABX4FVJ3_9GAMM</name>
<comment type="caution">
    <text evidence="1">The sequence shown here is derived from an EMBL/GenBank/DDBJ whole genome shotgun (WGS) entry which is preliminary data.</text>
</comment>